<reference evidence="5 6" key="1">
    <citation type="submission" date="2023-06" db="EMBL/GenBank/DDBJ databases">
        <title>Genome sequence of Methancorpusculaceae sp. Cs1.</title>
        <authorList>
            <person name="Protasov E."/>
            <person name="Platt K."/>
            <person name="Poehlein A."/>
            <person name="Daniel R."/>
            <person name="Brune A."/>
        </authorList>
    </citation>
    <scope>NUCLEOTIDE SEQUENCE [LARGE SCALE GENOMIC DNA]</scope>
    <source>
        <strain evidence="5 6">Cs1</strain>
    </source>
</reference>
<feature type="transmembrane region" description="Helical" evidence="3">
    <location>
        <begin position="1097"/>
        <end position="1115"/>
    </location>
</feature>
<keyword evidence="6" id="KW-1185">Reference proteome</keyword>
<proteinExistence type="predicted"/>
<organism evidence="5 6">
    <name type="scientific">Methanorbis rubei</name>
    <dbReference type="NCBI Taxonomy" id="3028300"/>
    <lineage>
        <taxon>Archaea</taxon>
        <taxon>Methanobacteriati</taxon>
        <taxon>Methanobacteriota</taxon>
        <taxon>Stenosarchaea group</taxon>
        <taxon>Methanomicrobia</taxon>
        <taxon>Methanomicrobiales</taxon>
        <taxon>Methanocorpusculaceae</taxon>
        <taxon>Methanorbis</taxon>
    </lineage>
</organism>
<dbReference type="NCBIfam" id="TIGR04126">
    <property type="entry name" value="PGF_CTERM"/>
    <property type="match status" value="1"/>
</dbReference>
<evidence type="ECO:0000256" key="1">
    <source>
        <dbReference type="ARBA" id="ARBA00022729"/>
    </source>
</evidence>
<sequence length="1118" mass="117357">MKIMAVLAVLLAAALFVGAASAGYTVTTYADSLGNVPNQGFLASSVIGNNIYIKVVNDTVPTDTSDVEVSIFQDDGTTPIGVVLTGKVGEILSVEAALASADLETQFVNLTKVGTTPVTDVSTTIEVATTDVATTFLIVGVPDAAVTDKVGTTAQVNLDPVNGTDFGFQVTIIGGTVPYKNQALLTTGLDGTTEFVSATESDGSNMTYFDSRTYPVGSTGKSTYVATLKLVPAGAPGYMYTIVSSNGGMNIVIPDTAIIGDNYNVTITVDADSSFIGKSVTVNFGNGKNVSATLVAGVNSIGPTTYTDAESYDVTITSGGVVIQTGTVVAKDGDRSVNAQTHDSAFVYENVRVMNGTAPVSKLYFFSSDATPTLIATMDAEDSIGTFKLLEASVNGHYGAWYVEANTASNYVTIWYPEISLKAELTTGDYGATSGDSVDGKTINKNTEVSFLIEAPNVGPANIAQVKIVFTTPAAGKTTTFGGANFAGISLSTVQTIALGTGVIAGDNATAGVWTAQAEFSSPKGFADNAKKTNTVSFTLQSTSLVLSAAKDSVVRSNPFTVNIQGDSKKLYFVYLDGASASDVNPTLQPAQSGMKSTVTDTNIPVGRNTVVDATSANIVGSYAYFETDASGKRTVQYNTAANTEDKTYTVKVYAIEEAWTNATATYTATSDYDSVKVKVEKGAVTITASGDGSYYIGDEIKLSGTNTDSSLVYLFLTGQNLLTNGIVVKELPNKTAAYMATSPVAVKTDNTWEFKWDTSNIALDTGAYTIYATSRLTNGKSSDPITYNNVTAVKLSDSEYATISVNLKQPFLSAIPSGTVVAQGDKLYVRGNAEGKPSNLKLFIFGPNYFADHTITVEDDGSYEKKLDIDSSLSSNQYFVVVQHPMYNGVFDAELVKSADESYQYFQIKNTTTGGSQQASFVVWGNNKLQGSQAADALTKMIDDANIDDIYTKLTFTVAAPWIRINNPGDQAVGSKFTVKGTTNLAVGDQILVEVVSSSFTASDKSQTNMNSGVSQTTKVVAGEGADNAWSVDVDTTNWKLDQYTIKVNGIEVDVTTTADFNLVEKVVTPTPTATSAQPTTTTAPATTTATPSTPGFGAFIALAGLGAVALLVLRRN</sequence>
<keyword evidence="1" id="KW-0732">Signal</keyword>
<feature type="domain" description="PGF-CTERM archaeal protein-sorting signal" evidence="4">
    <location>
        <begin position="1095"/>
        <end position="1117"/>
    </location>
</feature>
<dbReference type="GO" id="GO:0030115">
    <property type="term" value="C:S-layer"/>
    <property type="evidence" value="ECO:0007669"/>
    <property type="project" value="UniProtKB-SubCell"/>
</dbReference>
<keyword evidence="3" id="KW-0472">Membrane</keyword>
<evidence type="ECO:0000313" key="5">
    <source>
        <dbReference type="EMBL" id="MDV0444449.1"/>
    </source>
</evidence>
<dbReference type="Pfam" id="PF18204">
    <property type="entry name" value="PGF-CTERM"/>
    <property type="match status" value="1"/>
</dbReference>
<dbReference type="InterPro" id="IPR026371">
    <property type="entry name" value="PGF_CTERM"/>
</dbReference>
<evidence type="ECO:0000256" key="3">
    <source>
        <dbReference type="SAM" id="Phobius"/>
    </source>
</evidence>
<dbReference type="Proteomes" id="UP001283212">
    <property type="component" value="Unassembled WGS sequence"/>
</dbReference>
<dbReference type="AlphaFoldDB" id="A0AAE4MHQ5"/>
<keyword evidence="3" id="KW-0812">Transmembrane</keyword>
<dbReference type="RefSeq" id="WP_338096946.1">
    <property type="nucleotide sequence ID" value="NZ_JAWDKB010000010.1"/>
</dbReference>
<comment type="caution">
    <text evidence="5">The sequence shown here is derived from an EMBL/GenBank/DDBJ whole genome shotgun (WGS) entry which is preliminary data.</text>
</comment>
<dbReference type="EMBL" id="JAWDKB010000010">
    <property type="protein sequence ID" value="MDV0444449.1"/>
    <property type="molecule type" value="Genomic_DNA"/>
</dbReference>
<keyword evidence="3" id="KW-1133">Transmembrane helix</keyword>
<evidence type="ECO:0000259" key="4">
    <source>
        <dbReference type="Pfam" id="PF18204"/>
    </source>
</evidence>
<name>A0AAE4MHQ5_9EURY</name>
<evidence type="ECO:0000313" key="6">
    <source>
        <dbReference type="Proteomes" id="UP001283212"/>
    </source>
</evidence>
<dbReference type="GO" id="GO:0005886">
    <property type="term" value="C:plasma membrane"/>
    <property type="evidence" value="ECO:0007669"/>
    <property type="project" value="UniProtKB-SubCell"/>
</dbReference>
<evidence type="ECO:0000256" key="2">
    <source>
        <dbReference type="SAM" id="MobiDB-lite"/>
    </source>
</evidence>
<gene>
    <name evidence="5" type="ORF">McpCs1_18610</name>
</gene>
<feature type="region of interest" description="Disordered" evidence="2">
    <location>
        <begin position="1072"/>
        <end position="1091"/>
    </location>
</feature>
<dbReference type="NCBIfam" id="NF041431">
    <property type="entry name" value="S_layer_MEMAR"/>
    <property type="match status" value="1"/>
</dbReference>
<protein>
    <recommendedName>
        <fullName evidence="4">PGF-CTERM archaeal protein-sorting signal domain-containing protein</fullName>
    </recommendedName>
</protein>
<accession>A0AAE4MHQ5</accession>